<organism evidence="6 7">
    <name type="scientific">Micrococcus cohnii</name>
    <dbReference type="NCBI Taxonomy" id="993416"/>
    <lineage>
        <taxon>Bacteria</taxon>
        <taxon>Bacillati</taxon>
        <taxon>Actinomycetota</taxon>
        <taxon>Actinomycetes</taxon>
        <taxon>Micrococcales</taxon>
        <taxon>Micrococcaceae</taxon>
        <taxon>Micrococcus</taxon>
    </lineage>
</organism>
<keyword evidence="7" id="KW-1185">Reference proteome</keyword>
<comment type="subunit">
    <text evidence="3">Homohexamer; trimer of dimers.</text>
</comment>
<dbReference type="Gene3D" id="3.40.630.30">
    <property type="match status" value="2"/>
</dbReference>
<accession>A0A7W7M304</accession>
<dbReference type="Pfam" id="PF17668">
    <property type="entry name" value="Acetyltransf_17"/>
    <property type="match status" value="1"/>
</dbReference>
<comment type="caution">
    <text evidence="6">The sequence shown here is derived from an EMBL/GenBank/DDBJ whole genome shotgun (WGS) entry which is preliminary data.</text>
</comment>
<comment type="similarity">
    <text evidence="3">Belongs to the acetyltransferase Eis family.</text>
</comment>
<feature type="domain" description="Eis-like acetyltransferase" evidence="5">
    <location>
        <begin position="241"/>
        <end position="347"/>
    </location>
</feature>
<dbReference type="PANTHER" id="PTHR37817">
    <property type="entry name" value="N-ACETYLTRANSFERASE EIS"/>
    <property type="match status" value="1"/>
</dbReference>
<dbReference type="Pfam" id="PF13527">
    <property type="entry name" value="Acetyltransf_9"/>
    <property type="match status" value="1"/>
</dbReference>
<sequence>MTQHTDRHDSAHAAVPVGPDARLAEHGLRLQVIEPIARPESGGDPDWRDHPALSHHVRAAEKGFYEKVPTGAVLDQVLGCHADDGRRSLGVYEDGDNPADTEPVGTFVDFSSTMTASPGRQVPVWQVTNVTVSPGHRRRGVLRAMMTRSLADAAASGHPVAALTATEATIYGRFGFGVAARRSWIRVDTRGRVDLAGPAPSGRVRRQDPRELGETYRELQESVRRQTPGSTYRTAECLVRWQDRERSENEGKGTGLLAAVHRDERGQVRGAALYRFEGWQTEPTTITVEGLVAQTSDAWRGLVEYLMNLDLIERVQHQRHPDDGLLAATLADPRRVQTVQHRDDLYVRVLDVAAAFEGRDYAPRVNDALVLHVRDGLGHAAGMWRLSVDGGRGRVDRLDAAQADVSLDVRELGALWLGGTSARTLARAGLLDDASEQTTDRLDAMLAPARPVHLLTGF</sequence>
<keyword evidence="2 3" id="KW-0012">Acyltransferase</keyword>
<dbReference type="RefSeq" id="WP_184241118.1">
    <property type="nucleotide sequence ID" value="NZ_JACHNA010000001.1"/>
</dbReference>
<dbReference type="InterPro" id="IPR025559">
    <property type="entry name" value="Eis_dom"/>
</dbReference>
<evidence type="ECO:0000313" key="6">
    <source>
        <dbReference type="EMBL" id="MBB4735183.1"/>
    </source>
</evidence>
<dbReference type="Gene3D" id="3.30.1050.10">
    <property type="entry name" value="SCP2 sterol-binding domain"/>
    <property type="match status" value="1"/>
</dbReference>
<dbReference type="InterPro" id="IPR036527">
    <property type="entry name" value="SCP2_sterol-bd_dom_sf"/>
</dbReference>
<evidence type="ECO:0000259" key="5">
    <source>
        <dbReference type="Pfam" id="PF17668"/>
    </source>
</evidence>
<protein>
    <submittedName>
        <fullName evidence="6">Putative acetyltransferase</fullName>
    </submittedName>
</protein>
<evidence type="ECO:0000259" key="4">
    <source>
        <dbReference type="Pfam" id="PF13530"/>
    </source>
</evidence>
<dbReference type="SUPFAM" id="SSF55729">
    <property type="entry name" value="Acyl-CoA N-acyltransferases (Nat)"/>
    <property type="match status" value="1"/>
</dbReference>
<dbReference type="InterPro" id="IPR041380">
    <property type="entry name" value="Acetyltransf_17"/>
</dbReference>
<feature type="binding site" evidence="3">
    <location>
        <begin position="166"/>
        <end position="167"/>
    </location>
    <ligand>
        <name>acetyl-CoA</name>
        <dbReference type="ChEBI" id="CHEBI:57288"/>
    </ligand>
</feature>
<dbReference type="AlphaFoldDB" id="A0A7W7M304"/>
<proteinExistence type="inferred from homology"/>
<dbReference type="Pfam" id="PF13530">
    <property type="entry name" value="SCP2_2"/>
    <property type="match status" value="1"/>
</dbReference>
<dbReference type="GO" id="GO:0030649">
    <property type="term" value="P:aminoglycoside antibiotic catabolic process"/>
    <property type="evidence" value="ECO:0007669"/>
    <property type="project" value="TreeGrafter"/>
</dbReference>
<evidence type="ECO:0000313" key="7">
    <source>
        <dbReference type="Proteomes" id="UP000540191"/>
    </source>
</evidence>
<dbReference type="SUPFAM" id="SSF55718">
    <property type="entry name" value="SCP-like"/>
    <property type="match status" value="1"/>
</dbReference>
<feature type="domain" description="Enhanced intracellular survival protein" evidence="4">
    <location>
        <begin position="352"/>
        <end position="451"/>
    </location>
</feature>
<dbReference type="InterPro" id="IPR022902">
    <property type="entry name" value="NAcTrfase_Eis"/>
</dbReference>
<dbReference type="GO" id="GO:0034069">
    <property type="term" value="F:aminoglycoside N-acetyltransferase activity"/>
    <property type="evidence" value="ECO:0007669"/>
    <property type="project" value="TreeGrafter"/>
</dbReference>
<reference evidence="6 7" key="1">
    <citation type="submission" date="2020-08" db="EMBL/GenBank/DDBJ databases">
        <title>Sequencing the genomes of 1000 actinobacteria strains.</title>
        <authorList>
            <person name="Klenk H.-P."/>
        </authorList>
    </citation>
    <scope>NUCLEOTIDE SEQUENCE [LARGE SCALE GENOMIC DNA]</scope>
    <source>
        <strain evidence="6 7">DSM 23974</strain>
    </source>
</reference>
<dbReference type="InterPro" id="IPR051554">
    <property type="entry name" value="Acetyltransferase_Eis"/>
</dbReference>
<dbReference type="InterPro" id="IPR016181">
    <property type="entry name" value="Acyl_CoA_acyltransferase"/>
</dbReference>
<evidence type="ECO:0000256" key="2">
    <source>
        <dbReference type="ARBA" id="ARBA00023315"/>
    </source>
</evidence>
<feature type="active site" description="Proton donor" evidence="3">
    <location>
        <position position="171"/>
    </location>
</feature>
<evidence type="ECO:0000256" key="3">
    <source>
        <dbReference type="HAMAP-Rule" id="MF_01812"/>
    </source>
</evidence>
<feature type="active site" description="Proton acceptor; via carboxylate" evidence="3">
    <location>
        <position position="458"/>
    </location>
</feature>
<dbReference type="HAMAP" id="MF_01812">
    <property type="entry name" value="Eis"/>
    <property type="match status" value="1"/>
</dbReference>
<name>A0A7W7M304_9MICC</name>
<feature type="binding site" evidence="3">
    <location>
        <begin position="138"/>
        <end position="143"/>
    </location>
    <ligand>
        <name>acetyl-CoA</name>
        <dbReference type="ChEBI" id="CHEBI:57288"/>
    </ligand>
</feature>
<feature type="binding site" evidence="3">
    <location>
        <begin position="130"/>
        <end position="132"/>
    </location>
    <ligand>
        <name>acetyl-CoA</name>
        <dbReference type="ChEBI" id="CHEBI:57288"/>
    </ligand>
</feature>
<dbReference type="PANTHER" id="PTHR37817:SF1">
    <property type="entry name" value="N-ACETYLTRANSFERASE EIS"/>
    <property type="match status" value="1"/>
</dbReference>
<gene>
    <name evidence="6" type="ORF">HDA30_000691</name>
</gene>
<dbReference type="Proteomes" id="UP000540191">
    <property type="component" value="Unassembled WGS sequence"/>
</dbReference>
<dbReference type="EMBL" id="JACHNA010000001">
    <property type="protein sequence ID" value="MBB4735183.1"/>
    <property type="molecule type" value="Genomic_DNA"/>
</dbReference>
<evidence type="ECO:0000256" key="1">
    <source>
        <dbReference type="ARBA" id="ARBA00022679"/>
    </source>
</evidence>
<keyword evidence="1 3" id="KW-0808">Transferase</keyword>